<evidence type="ECO:0000256" key="4">
    <source>
        <dbReference type="SAM" id="MobiDB-lite"/>
    </source>
</evidence>
<dbReference type="InterPro" id="IPR036291">
    <property type="entry name" value="NAD(P)-bd_dom_sf"/>
</dbReference>
<dbReference type="InterPro" id="IPR002347">
    <property type="entry name" value="SDR_fam"/>
</dbReference>
<dbReference type="EMBL" id="RBIL01000002">
    <property type="protein sequence ID" value="RKQ87065.1"/>
    <property type="molecule type" value="Genomic_DNA"/>
</dbReference>
<dbReference type="SMART" id="SM00822">
    <property type="entry name" value="PKS_KR"/>
    <property type="match status" value="1"/>
</dbReference>
<evidence type="ECO:0000256" key="2">
    <source>
        <dbReference type="ARBA" id="ARBA00023002"/>
    </source>
</evidence>
<evidence type="ECO:0000313" key="7">
    <source>
        <dbReference type="Proteomes" id="UP000278962"/>
    </source>
</evidence>
<dbReference type="AlphaFoldDB" id="A0A660L164"/>
<dbReference type="RefSeq" id="WP_121255317.1">
    <property type="nucleotide sequence ID" value="NZ_RBIL01000002.1"/>
</dbReference>
<dbReference type="InterPro" id="IPR020904">
    <property type="entry name" value="Sc_DH/Rdtase_CS"/>
</dbReference>
<dbReference type="PANTHER" id="PTHR44196:SF1">
    <property type="entry name" value="DEHYDROGENASE_REDUCTASE SDR FAMILY MEMBER 7B"/>
    <property type="match status" value="1"/>
</dbReference>
<evidence type="ECO:0000259" key="5">
    <source>
        <dbReference type="SMART" id="SM00822"/>
    </source>
</evidence>
<dbReference type="Proteomes" id="UP000278962">
    <property type="component" value="Unassembled WGS sequence"/>
</dbReference>
<keyword evidence="2" id="KW-0560">Oxidoreductase</keyword>
<keyword evidence="7" id="KW-1185">Reference proteome</keyword>
<evidence type="ECO:0000256" key="1">
    <source>
        <dbReference type="ARBA" id="ARBA00006484"/>
    </source>
</evidence>
<dbReference type="NCBIfam" id="NF005495">
    <property type="entry name" value="PRK07109.1"/>
    <property type="match status" value="1"/>
</dbReference>
<dbReference type="SUPFAM" id="SSF51735">
    <property type="entry name" value="NAD(P)-binding Rossmann-fold domains"/>
    <property type="match status" value="1"/>
</dbReference>
<comment type="caution">
    <text evidence="6">The sequence shown here is derived from an EMBL/GenBank/DDBJ whole genome shotgun (WGS) entry which is preliminary data.</text>
</comment>
<name>A0A660L164_9ACTN</name>
<dbReference type="GO" id="GO:0016020">
    <property type="term" value="C:membrane"/>
    <property type="evidence" value="ECO:0007669"/>
    <property type="project" value="TreeGrafter"/>
</dbReference>
<dbReference type="PRINTS" id="PR00081">
    <property type="entry name" value="GDHRDH"/>
</dbReference>
<dbReference type="GO" id="GO:0016491">
    <property type="term" value="F:oxidoreductase activity"/>
    <property type="evidence" value="ECO:0007669"/>
    <property type="project" value="UniProtKB-KW"/>
</dbReference>
<dbReference type="Pfam" id="PF00106">
    <property type="entry name" value="adh_short"/>
    <property type="match status" value="1"/>
</dbReference>
<comment type="similarity">
    <text evidence="1 3">Belongs to the short-chain dehydrogenases/reductases (SDR) family.</text>
</comment>
<dbReference type="PANTHER" id="PTHR44196">
    <property type="entry name" value="DEHYDROGENASE/REDUCTASE SDR FAMILY MEMBER 7B"/>
    <property type="match status" value="1"/>
</dbReference>
<gene>
    <name evidence="6" type="ORF">C8N24_5085</name>
</gene>
<reference evidence="6 7" key="1">
    <citation type="submission" date="2018-10" db="EMBL/GenBank/DDBJ databases">
        <title>Genomic Encyclopedia of Archaeal and Bacterial Type Strains, Phase II (KMG-II): from individual species to whole genera.</title>
        <authorList>
            <person name="Goeker M."/>
        </authorList>
    </citation>
    <scope>NUCLEOTIDE SEQUENCE [LARGE SCALE GENOMIC DNA]</scope>
    <source>
        <strain evidence="6 7">DSM 14954</strain>
    </source>
</reference>
<dbReference type="OrthoDB" id="151996at2"/>
<evidence type="ECO:0000256" key="3">
    <source>
        <dbReference type="RuleBase" id="RU000363"/>
    </source>
</evidence>
<dbReference type="InterPro" id="IPR057326">
    <property type="entry name" value="KR_dom"/>
</dbReference>
<dbReference type="PRINTS" id="PR00080">
    <property type="entry name" value="SDRFAMILY"/>
</dbReference>
<organism evidence="6 7">
    <name type="scientific">Solirubrobacter pauli</name>
    <dbReference type="NCBI Taxonomy" id="166793"/>
    <lineage>
        <taxon>Bacteria</taxon>
        <taxon>Bacillati</taxon>
        <taxon>Actinomycetota</taxon>
        <taxon>Thermoleophilia</taxon>
        <taxon>Solirubrobacterales</taxon>
        <taxon>Solirubrobacteraceae</taxon>
        <taxon>Solirubrobacter</taxon>
    </lineage>
</organism>
<sequence length="329" mass="34939">MLNGKVVVVTGASAGVGRATVRELARQGAAVGLIARDRGRLDAAAAEARAAGVRACVAPADISDADALERAAATIEAELGPIDVWVNAAMTAVLAEVSDTTPEEFKRVTEVVYLGSVHGVQCALRRMLPRNEGVIVQVGSALSRRGIPLQATYCAAKHAVKGFCDSLRAELIHHDSNVKVTLVQLPGLNTPQFGWVRTRLEHHPQPVAPIYQPEVAARAVVHAISHPKREHWVGGSTVYTILGEKLISGAMDRFLGRTNEDGQQTDIPIDPAERDDNLFSPPPGDPGAHGIFDADAHDRSPQWWLNTHRPLVAAGVGGIVAVAVAAARR</sequence>
<feature type="region of interest" description="Disordered" evidence="4">
    <location>
        <begin position="257"/>
        <end position="295"/>
    </location>
</feature>
<protein>
    <submittedName>
        <fullName evidence="6">Short-subunit dehydrogenase</fullName>
    </submittedName>
</protein>
<dbReference type="PROSITE" id="PS00061">
    <property type="entry name" value="ADH_SHORT"/>
    <property type="match status" value="1"/>
</dbReference>
<proteinExistence type="inferred from homology"/>
<dbReference type="Gene3D" id="3.40.50.720">
    <property type="entry name" value="NAD(P)-binding Rossmann-like Domain"/>
    <property type="match status" value="1"/>
</dbReference>
<evidence type="ECO:0000313" key="6">
    <source>
        <dbReference type="EMBL" id="RKQ87065.1"/>
    </source>
</evidence>
<accession>A0A660L164</accession>
<feature type="domain" description="Ketoreductase" evidence="5">
    <location>
        <begin position="5"/>
        <end position="199"/>
    </location>
</feature>